<evidence type="ECO:0000313" key="3">
    <source>
        <dbReference type="Proteomes" id="UP000698800"/>
    </source>
</evidence>
<feature type="compositionally biased region" description="Basic and acidic residues" evidence="1">
    <location>
        <begin position="15"/>
        <end position="26"/>
    </location>
</feature>
<organism evidence="2 3">
    <name type="scientific">Glutinoglossum americanum</name>
    <dbReference type="NCBI Taxonomy" id="1670608"/>
    <lineage>
        <taxon>Eukaryota</taxon>
        <taxon>Fungi</taxon>
        <taxon>Dikarya</taxon>
        <taxon>Ascomycota</taxon>
        <taxon>Pezizomycotina</taxon>
        <taxon>Geoglossomycetes</taxon>
        <taxon>Geoglossales</taxon>
        <taxon>Geoglossaceae</taxon>
        <taxon>Glutinoglossum</taxon>
    </lineage>
</organism>
<sequence>MPNVVRRPRQCRPLRQSERTRDHARSDLLHWPSEAIAVATGLPRTAVQSALRSGVESPKKQTGRKPIITRKVRERLVARATLDAAHHRMTYTEITWLEGVQAGKP</sequence>
<comment type="caution">
    <text evidence="2">The sequence shown here is derived from an EMBL/GenBank/DDBJ whole genome shotgun (WGS) entry which is preliminary data.</text>
</comment>
<name>A0A9P8I6H3_9PEZI</name>
<dbReference type="Proteomes" id="UP000698800">
    <property type="component" value="Unassembled WGS sequence"/>
</dbReference>
<keyword evidence="3" id="KW-1185">Reference proteome</keyword>
<reference evidence="2" key="1">
    <citation type="submission" date="2021-03" db="EMBL/GenBank/DDBJ databases">
        <title>Comparative genomics and phylogenomic investigation of the class Geoglossomycetes provide insights into ecological specialization and systematics.</title>
        <authorList>
            <person name="Melie T."/>
            <person name="Pirro S."/>
            <person name="Miller A.N."/>
            <person name="Quandt A."/>
        </authorList>
    </citation>
    <scope>NUCLEOTIDE SEQUENCE</scope>
    <source>
        <strain evidence="2">GBOQ0MN5Z8</strain>
    </source>
</reference>
<proteinExistence type="predicted"/>
<accession>A0A9P8I6H3</accession>
<dbReference type="OrthoDB" id="3783684at2759"/>
<evidence type="ECO:0000313" key="2">
    <source>
        <dbReference type="EMBL" id="KAH0536251.1"/>
    </source>
</evidence>
<feature type="region of interest" description="Disordered" evidence="1">
    <location>
        <begin position="1"/>
        <end position="26"/>
    </location>
</feature>
<gene>
    <name evidence="2" type="ORF">FGG08_006858</name>
</gene>
<dbReference type="AlphaFoldDB" id="A0A9P8I6H3"/>
<protein>
    <submittedName>
        <fullName evidence="2">Uncharacterized protein</fullName>
    </submittedName>
</protein>
<feature type="compositionally biased region" description="Basic residues" evidence="1">
    <location>
        <begin position="1"/>
        <end position="12"/>
    </location>
</feature>
<evidence type="ECO:0000256" key="1">
    <source>
        <dbReference type="SAM" id="MobiDB-lite"/>
    </source>
</evidence>
<dbReference type="EMBL" id="JAGHQL010000221">
    <property type="protein sequence ID" value="KAH0536251.1"/>
    <property type="molecule type" value="Genomic_DNA"/>
</dbReference>